<keyword evidence="6" id="KW-1185">Reference proteome</keyword>
<dbReference type="Proteomes" id="UP000663829">
    <property type="component" value="Unassembled WGS sequence"/>
</dbReference>
<protein>
    <submittedName>
        <fullName evidence="2">Uncharacterized protein</fullName>
    </submittedName>
</protein>
<name>A0A813QPA9_9BILA</name>
<proteinExistence type="predicted"/>
<gene>
    <name evidence="2" type="ORF">GPM918_LOCUS1913</name>
    <name evidence="3" type="ORF">OVA965_LOCUS3862</name>
    <name evidence="4" type="ORF">SRO942_LOCUS1913</name>
    <name evidence="5" type="ORF">TMI583_LOCUS3860</name>
</gene>
<reference evidence="2" key="1">
    <citation type="submission" date="2021-02" db="EMBL/GenBank/DDBJ databases">
        <authorList>
            <person name="Nowell W R."/>
        </authorList>
    </citation>
    <scope>NUCLEOTIDE SEQUENCE</scope>
</reference>
<dbReference type="Proteomes" id="UP000681722">
    <property type="component" value="Unassembled WGS sequence"/>
</dbReference>
<comment type="caution">
    <text evidence="2">The sequence shown here is derived from an EMBL/GenBank/DDBJ whole genome shotgun (WGS) entry which is preliminary data.</text>
</comment>
<dbReference type="Proteomes" id="UP000677228">
    <property type="component" value="Unassembled WGS sequence"/>
</dbReference>
<evidence type="ECO:0000313" key="2">
    <source>
        <dbReference type="EMBL" id="CAF0770786.1"/>
    </source>
</evidence>
<dbReference type="AlphaFoldDB" id="A0A813QPA9"/>
<feature type="region of interest" description="Disordered" evidence="1">
    <location>
        <begin position="125"/>
        <end position="162"/>
    </location>
</feature>
<evidence type="ECO:0000256" key="1">
    <source>
        <dbReference type="SAM" id="MobiDB-lite"/>
    </source>
</evidence>
<evidence type="ECO:0000313" key="3">
    <source>
        <dbReference type="EMBL" id="CAF0785800.1"/>
    </source>
</evidence>
<sequence>MEIGQGKSQQDIHSSYAQPHRQETSKSYSKETSASSSYSRSSSSTNRNSSSNRHRRLLKNNSLFNDFNDFNDPFFDRFYDDDFYFDRLDDDFSLRSPLSCRNNSKFNFSNDGSFFSRTIPVIKRSSSTSSTGRTRTVPVEFVQSSKNKRQNGSSSVWSGKNSFDNSKGRTIPVSVLRSSDFTSPSYIPERKGRCC</sequence>
<organism evidence="2 6">
    <name type="scientific">Didymodactylos carnosus</name>
    <dbReference type="NCBI Taxonomy" id="1234261"/>
    <lineage>
        <taxon>Eukaryota</taxon>
        <taxon>Metazoa</taxon>
        <taxon>Spiralia</taxon>
        <taxon>Gnathifera</taxon>
        <taxon>Rotifera</taxon>
        <taxon>Eurotatoria</taxon>
        <taxon>Bdelloidea</taxon>
        <taxon>Philodinida</taxon>
        <taxon>Philodinidae</taxon>
        <taxon>Didymodactylos</taxon>
    </lineage>
</organism>
<evidence type="ECO:0000313" key="4">
    <source>
        <dbReference type="EMBL" id="CAF3552910.1"/>
    </source>
</evidence>
<accession>A0A813QPA9</accession>
<evidence type="ECO:0000313" key="5">
    <source>
        <dbReference type="EMBL" id="CAF3567951.1"/>
    </source>
</evidence>
<dbReference type="EMBL" id="CAJNOQ010000196">
    <property type="protein sequence ID" value="CAF0770786.1"/>
    <property type="molecule type" value="Genomic_DNA"/>
</dbReference>
<feature type="compositionally biased region" description="Polar residues" evidence="1">
    <location>
        <begin position="1"/>
        <end position="17"/>
    </location>
</feature>
<feature type="compositionally biased region" description="Low complexity" evidence="1">
    <location>
        <begin position="125"/>
        <end position="136"/>
    </location>
</feature>
<feature type="compositionally biased region" description="Polar residues" evidence="1">
    <location>
        <begin position="142"/>
        <end position="162"/>
    </location>
</feature>
<dbReference type="Proteomes" id="UP000682733">
    <property type="component" value="Unassembled WGS sequence"/>
</dbReference>
<evidence type="ECO:0000313" key="6">
    <source>
        <dbReference type="Proteomes" id="UP000663829"/>
    </source>
</evidence>
<feature type="region of interest" description="Disordered" evidence="1">
    <location>
        <begin position="1"/>
        <end position="54"/>
    </location>
</feature>
<dbReference type="EMBL" id="CAJNOK010000966">
    <property type="protein sequence ID" value="CAF0785800.1"/>
    <property type="molecule type" value="Genomic_DNA"/>
</dbReference>
<dbReference type="EMBL" id="CAJOBC010000196">
    <property type="protein sequence ID" value="CAF3552910.1"/>
    <property type="molecule type" value="Genomic_DNA"/>
</dbReference>
<feature type="compositionally biased region" description="Low complexity" evidence="1">
    <location>
        <begin position="25"/>
        <end position="51"/>
    </location>
</feature>
<dbReference type="EMBL" id="CAJOBA010000966">
    <property type="protein sequence ID" value="CAF3567951.1"/>
    <property type="molecule type" value="Genomic_DNA"/>
</dbReference>